<protein>
    <recommendedName>
        <fullName evidence="3">TIGR02217 family protein</fullName>
    </recommendedName>
</protein>
<evidence type="ECO:0000313" key="2">
    <source>
        <dbReference type="Proteomes" id="UP000449846"/>
    </source>
</evidence>
<keyword evidence="2" id="KW-1185">Reference proteome</keyword>
<dbReference type="OrthoDB" id="7864782at2"/>
<gene>
    <name evidence="1" type="ORF">GL300_00265</name>
</gene>
<reference evidence="1 2" key="1">
    <citation type="submission" date="2019-11" db="EMBL/GenBank/DDBJ databases">
        <authorList>
            <person name="Dong K."/>
        </authorList>
    </citation>
    <scope>NUCLEOTIDE SEQUENCE [LARGE SCALE GENOMIC DNA]</scope>
    <source>
        <strain evidence="1 2">NBRC 112902</strain>
    </source>
</reference>
<dbReference type="Proteomes" id="UP000449846">
    <property type="component" value="Unassembled WGS sequence"/>
</dbReference>
<evidence type="ECO:0000313" key="1">
    <source>
        <dbReference type="EMBL" id="MTH57639.1"/>
    </source>
</evidence>
<evidence type="ECO:0008006" key="3">
    <source>
        <dbReference type="Google" id="ProtNLM"/>
    </source>
</evidence>
<name>A0A844HFV6_9RHOB</name>
<dbReference type="RefSeq" id="WP_155037587.1">
    <property type="nucleotide sequence ID" value="NZ_JBHGCD010000006.1"/>
</dbReference>
<organism evidence="1 2">
    <name type="scientific">Paracoccus litorisediminis</name>
    <dbReference type="NCBI Taxonomy" id="2006130"/>
    <lineage>
        <taxon>Bacteria</taxon>
        <taxon>Pseudomonadati</taxon>
        <taxon>Pseudomonadota</taxon>
        <taxon>Alphaproteobacteria</taxon>
        <taxon>Rhodobacterales</taxon>
        <taxon>Paracoccaceae</taxon>
        <taxon>Paracoccus</taxon>
    </lineage>
</organism>
<dbReference type="EMBL" id="WMIG01000001">
    <property type="protein sequence ID" value="MTH57639.1"/>
    <property type="molecule type" value="Genomic_DNA"/>
</dbReference>
<dbReference type="AlphaFoldDB" id="A0A844HFV6"/>
<sequence length="229" mass="25456">MVELIEWPTDFLRWTYGRLFIKNTSRSAGVAMNGVRQIIAPKTQVWNLSITIPVDGDETRIKQFEALVSEMDGQYNVANVPIVDRYRYGVDVAPWQYPFDDGQWFDDGTGYSDGTGGTQPLVTSAPASAGDTSLYVDLTNPVRPSMRVGDTFSRSGFLYRVVARNNAGWMKLKPALRADIPAGATLITNPPRFYCRFASDEEGARGRDAISFGESITLNLVEAFDRSFT</sequence>
<proteinExistence type="predicted"/>
<accession>A0A844HFV6</accession>
<comment type="caution">
    <text evidence="1">The sequence shown here is derived from an EMBL/GenBank/DDBJ whole genome shotgun (WGS) entry which is preliminary data.</text>
</comment>